<evidence type="ECO:0000313" key="1">
    <source>
        <dbReference type="EMBL" id="QHS78423.1"/>
    </source>
</evidence>
<name>A0A6C0AG27_9ZZZZ</name>
<sequence>MVTDEEIIEYLNEDFFYKGTIKCFIETKKNPPIFKKGKNPHKKVFKYLENLFGKNLNLKKQKGHEEYFEKPFKNVLVFSLEEYFEHRYEDLVSWIGSDFSNYLLDLTEYVLIPKIVSGSSGGNGNPSNLLIFCKKCSSYDNREEFINDFYDLYENEGNEEYNSKVNYTQKFNINSCPKKYMPISEKSEYFKIYDCGFQNINK</sequence>
<dbReference type="EMBL" id="MN740597">
    <property type="protein sequence ID" value="QHS78423.1"/>
    <property type="molecule type" value="Genomic_DNA"/>
</dbReference>
<reference evidence="1" key="1">
    <citation type="journal article" date="2020" name="Nature">
        <title>Giant virus diversity and host interactions through global metagenomics.</title>
        <authorList>
            <person name="Schulz F."/>
            <person name="Roux S."/>
            <person name="Paez-Espino D."/>
            <person name="Jungbluth S."/>
            <person name="Walsh D.A."/>
            <person name="Denef V.J."/>
            <person name="McMahon K.D."/>
            <person name="Konstantinidis K.T."/>
            <person name="Eloe-Fadrosh E.A."/>
            <person name="Kyrpides N.C."/>
            <person name="Woyke T."/>
        </authorList>
    </citation>
    <scope>NUCLEOTIDE SEQUENCE</scope>
    <source>
        <strain evidence="1">GVMAG-S-1021933-23</strain>
    </source>
</reference>
<protein>
    <submittedName>
        <fullName evidence="1">Uncharacterized protein</fullName>
    </submittedName>
</protein>
<dbReference type="AlphaFoldDB" id="A0A6C0AG27"/>
<proteinExistence type="predicted"/>
<organism evidence="1">
    <name type="scientific">viral metagenome</name>
    <dbReference type="NCBI Taxonomy" id="1070528"/>
    <lineage>
        <taxon>unclassified sequences</taxon>
        <taxon>metagenomes</taxon>
        <taxon>organismal metagenomes</taxon>
    </lineage>
</organism>
<accession>A0A6C0AG27</accession>